<evidence type="ECO:0000256" key="1">
    <source>
        <dbReference type="SAM" id="MobiDB-lite"/>
    </source>
</evidence>
<gene>
    <name evidence="3" type="ORF">AVEN_36428_1</name>
</gene>
<accession>A0A4Y2U9M9</accession>
<feature type="region of interest" description="Disordered" evidence="1">
    <location>
        <begin position="167"/>
        <end position="193"/>
    </location>
</feature>
<evidence type="ECO:0000313" key="4">
    <source>
        <dbReference type="Proteomes" id="UP000499080"/>
    </source>
</evidence>
<proteinExistence type="predicted"/>
<evidence type="ECO:0000256" key="2">
    <source>
        <dbReference type="SAM" id="Phobius"/>
    </source>
</evidence>
<dbReference type="EMBL" id="BGPR01034729">
    <property type="protein sequence ID" value="GBO09213.1"/>
    <property type="molecule type" value="Genomic_DNA"/>
</dbReference>
<feature type="compositionally biased region" description="Basic and acidic residues" evidence="1">
    <location>
        <begin position="167"/>
        <end position="189"/>
    </location>
</feature>
<protein>
    <submittedName>
        <fullName evidence="3">Uncharacterized protein</fullName>
    </submittedName>
</protein>
<feature type="transmembrane region" description="Helical" evidence="2">
    <location>
        <begin position="44"/>
        <end position="66"/>
    </location>
</feature>
<name>A0A4Y2U9M9_ARAVE</name>
<dbReference type="OrthoDB" id="6416543at2759"/>
<dbReference type="AlphaFoldDB" id="A0A4Y2U9M9"/>
<keyword evidence="2" id="KW-0812">Transmembrane</keyword>
<reference evidence="3 4" key="1">
    <citation type="journal article" date="2019" name="Sci. Rep.">
        <title>Orb-weaving spider Araneus ventricosus genome elucidates the spidroin gene catalogue.</title>
        <authorList>
            <person name="Kono N."/>
            <person name="Nakamura H."/>
            <person name="Ohtoshi R."/>
            <person name="Moran D.A.P."/>
            <person name="Shinohara A."/>
            <person name="Yoshida Y."/>
            <person name="Fujiwara M."/>
            <person name="Mori M."/>
            <person name="Tomita M."/>
            <person name="Arakawa K."/>
        </authorList>
    </citation>
    <scope>NUCLEOTIDE SEQUENCE [LARGE SCALE GENOMIC DNA]</scope>
</reference>
<comment type="caution">
    <text evidence="3">The sequence shown here is derived from an EMBL/GenBank/DDBJ whole genome shotgun (WGS) entry which is preliminary data.</text>
</comment>
<sequence length="386" mass="43811">MIWVFPFLNQHKRLDKRRERSQLTSLISHTAFDRLRSSLVALKMASLITNMFAVFIICCVISSSFTDDIDQTLKIRRRTDLASNLKHHDYFNSHKTNDRKLPLNAISSSFDSSHRHDSSDSLKYAVLSELDDFIPDRTVDDKYSYSPGGFYIPHEREAKFNYHFEEVTESDKSENKEHIPDEESSKDSNSKILTGSTETETAIIERPTFLSVLNKIVLNPLVIVSVAAVPLAFFVEMIFPFLSNIFSVNVLPTVATTIVNGFARSLDGDKGLHIEQILDVINEFGVRALEDPNCLQQFLCQASKFHSENNSASSWSIQKITQKLENSLNDELLEEYGLKPLFYSVEKGNCESLACNGSPAYTQDVPLFEKIYLLSGKVFNLTQVMH</sequence>
<keyword evidence="4" id="KW-1185">Reference proteome</keyword>
<keyword evidence="2" id="KW-0472">Membrane</keyword>
<evidence type="ECO:0000313" key="3">
    <source>
        <dbReference type="EMBL" id="GBO09213.1"/>
    </source>
</evidence>
<dbReference type="Proteomes" id="UP000499080">
    <property type="component" value="Unassembled WGS sequence"/>
</dbReference>
<keyword evidence="2" id="KW-1133">Transmembrane helix</keyword>
<organism evidence="3 4">
    <name type="scientific">Araneus ventricosus</name>
    <name type="common">Orbweaver spider</name>
    <name type="synonym">Epeira ventricosa</name>
    <dbReference type="NCBI Taxonomy" id="182803"/>
    <lineage>
        <taxon>Eukaryota</taxon>
        <taxon>Metazoa</taxon>
        <taxon>Ecdysozoa</taxon>
        <taxon>Arthropoda</taxon>
        <taxon>Chelicerata</taxon>
        <taxon>Arachnida</taxon>
        <taxon>Araneae</taxon>
        <taxon>Araneomorphae</taxon>
        <taxon>Entelegynae</taxon>
        <taxon>Araneoidea</taxon>
        <taxon>Araneidae</taxon>
        <taxon>Araneus</taxon>
    </lineage>
</organism>
<feature type="transmembrane region" description="Helical" evidence="2">
    <location>
        <begin position="216"/>
        <end position="235"/>
    </location>
</feature>